<evidence type="ECO:0000256" key="7">
    <source>
        <dbReference type="ARBA" id="ARBA00023224"/>
    </source>
</evidence>
<dbReference type="SMART" id="SM00239">
    <property type="entry name" value="C2"/>
    <property type="match status" value="1"/>
</dbReference>
<accession>A0A8T2Q786</accession>
<dbReference type="InterPro" id="IPR017946">
    <property type="entry name" value="PLC-like_Pdiesterase_TIM-brl"/>
</dbReference>
<evidence type="ECO:0000256" key="8">
    <source>
        <dbReference type="RuleBase" id="RU361133"/>
    </source>
</evidence>
<evidence type="ECO:0000259" key="10">
    <source>
        <dbReference type="PROSITE" id="PS50008"/>
    </source>
</evidence>
<dbReference type="Pfam" id="PF00168">
    <property type="entry name" value="C2"/>
    <property type="match status" value="1"/>
</dbReference>
<dbReference type="Gene3D" id="3.20.20.190">
    <property type="entry name" value="Phosphatidylinositol (PI) phosphodiesterase"/>
    <property type="match status" value="1"/>
</dbReference>
<protein>
    <recommendedName>
        <fullName evidence="3 8">Phosphoinositide phospholipase C</fullName>
        <ecNumber evidence="3 8">3.1.4.11</ecNumber>
    </recommendedName>
</protein>
<feature type="domain" description="PI-PLC Y-box" evidence="10">
    <location>
        <begin position="364"/>
        <end position="480"/>
    </location>
</feature>
<comment type="subcellular location">
    <subcellularLocation>
        <location evidence="2">Cell membrane</location>
        <topology evidence="2">Peripheral membrane protein</topology>
    </subcellularLocation>
</comment>
<evidence type="ECO:0000259" key="9">
    <source>
        <dbReference type="PROSITE" id="PS50004"/>
    </source>
</evidence>
<dbReference type="AlphaFoldDB" id="A0A8T2Q786"/>
<evidence type="ECO:0000256" key="3">
    <source>
        <dbReference type="ARBA" id="ARBA00012368"/>
    </source>
</evidence>
<comment type="catalytic activity">
    <reaction evidence="1 8">
        <text>a 1,2-diacyl-sn-glycero-3-phospho-(1D-myo-inositol-4,5-bisphosphate) + H2O = 1D-myo-inositol 1,4,5-trisphosphate + a 1,2-diacyl-sn-glycerol + H(+)</text>
        <dbReference type="Rhea" id="RHEA:33179"/>
        <dbReference type="ChEBI" id="CHEBI:15377"/>
        <dbReference type="ChEBI" id="CHEBI:15378"/>
        <dbReference type="ChEBI" id="CHEBI:17815"/>
        <dbReference type="ChEBI" id="CHEBI:58456"/>
        <dbReference type="ChEBI" id="CHEBI:203600"/>
        <dbReference type="EC" id="3.1.4.11"/>
    </reaction>
</comment>
<evidence type="ECO:0000256" key="2">
    <source>
        <dbReference type="ARBA" id="ARBA00004202"/>
    </source>
</evidence>
<keyword evidence="12" id="KW-1185">Reference proteome</keyword>
<dbReference type="OMA" id="CISIDEM"/>
<evidence type="ECO:0000256" key="4">
    <source>
        <dbReference type="ARBA" id="ARBA00022801"/>
    </source>
</evidence>
<dbReference type="Pfam" id="PF00387">
    <property type="entry name" value="PI-PLC-Y"/>
    <property type="match status" value="1"/>
</dbReference>
<name>A0A8T2Q786_CERRI</name>
<evidence type="ECO:0000313" key="12">
    <source>
        <dbReference type="Proteomes" id="UP000825935"/>
    </source>
</evidence>
<dbReference type="GO" id="GO:0005886">
    <property type="term" value="C:plasma membrane"/>
    <property type="evidence" value="ECO:0007669"/>
    <property type="project" value="UniProtKB-SubCell"/>
</dbReference>
<dbReference type="EC" id="3.1.4.11" evidence="3 8"/>
<dbReference type="SMART" id="SM00148">
    <property type="entry name" value="PLCXc"/>
    <property type="match status" value="1"/>
</dbReference>
<dbReference type="InterPro" id="IPR011992">
    <property type="entry name" value="EF-hand-dom_pair"/>
</dbReference>
<dbReference type="GO" id="GO:0051209">
    <property type="term" value="P:release of sequestered calcium ion into cytosol"/>
    <property type="evidence" value="ECO:0007669"/>
    <property type="project" value="TreeGrafter"/>
</dbReference>
<dbReference type="SUPFAM" id="SSF47473">
    <property type="entry name" value="EF-hand"/>
    <property type="match status" value="1"/>
</dbReference>
<organism evidence="11 12">
    <name type="scientific">Ceratopteris richardii</name>
    <name type="common">Triangle waterfern</name>
    <dbReference type="NCBI Taxonomy" id="49495"/>
    <lineage>
        <taxon>Eukaryota</taxon>
        <taxon>Viridiplantae</taxon>
        <taxon>Streptophyta</taxon>
        <taxon>Embryophyta</taxon>
        <taxon>Tracheophyta</taxon>
        <taxon>Polypodiopsida</taxon>
        <taxon>Polypodiidae</taxon>
        <taxon>Polypodiales</taxon>
        <taxon>Pteridineae</taxon>
        <taxon>Pteridaceae</taxon>
        <taxon>Parkerioideae</taxon>
        <taxon>Ceratopteris</taxon>
    </lineage>
</organism>
<dbReference type="PANTHER" id="PTHR10336:SF36">
    <property type="entry name" value="1-PHOSPHATIDYLINOSITOL 4,5-BISPHOSPHATE PHOSPHODIESTERASE BETA-4"/>
    <property type="match status" value="1"/>
</dbReference>
<dbReference type="Gene3D" id="2.60.40.150">
    <property type="entry name" value="C2 domain"/>
    <property type="match status" value="1"/>
</dbReference>
<reference evidence="11" key="1">
    <citation type="submission" date="2021-08" db="EMBL/GenBank/DDBJ databases">
        <title>WGS assembly of Ceratopteris richardii.</title>
        <authorList>
            <person name="Marchant D.B."/>
            <person name="Chen G."/>
            <person name="Jenkins J."/>
            <person name="Shu S."/>
            <person name="Leebens-Mack J."/>
            <person name="Grimwood J."/>
            <person name="Schmutz J."/>
            <person name="Soltis P."/>
            <person name="Soltis D."/>
            <person name="Chen Z.-H."/>
        </authorList>
    </citation>
    <scope>NUCLEOTIDE SEQUENCE</scope>
    <source>
        <strain evidence="11">Whitten #5841</strain>
        <tissue evidence="11">Leaf</tissue>
    </source>
</reference>
<evidence type="ECO:0000256" key="5">
    <source>
        <dbReference type="ARBA" id="ARBA00022963"/>
    </source>
</evidence>
<comment type="caution">
    <text evidence="11">The sequence shown here is derived from an EMBL/GenBank/DDBJ whole genome shotgun (WGS) entry which is preliminary data.</text>
</comment>
<dbReference type="Proteomes" id="UP000825935">
    <property type="component" value="Chromosome 37"/>
</dbReference>
<dbReference type="InterPro" id="IPR001711">
    <property type="entry name" value="PLipase_C_Pinositol-sp_Y"/>
</dbReference>
<dbReference type="Gene3D" id="1.10.238.10">
    <property type="entry name" value="EF-hand"/>
    <property type="match status" value="1"/>
</dbReference>
<keyword evidence="7" id="KW-0807">Transducer</keyword>
<evidence type="ECO:0000313" key="11">
    <source>
        <dbReference type="EMBL" id="KAH7279917.1"/>
    </source>
</evidence>
<dbReference type="GO" id="GO:0016042">
    <property type="term" value="P:lipid catabolic process"/>
    <property type="evidence" value="ECO:0007669"/>
    <property type="project" value="UniProtKB-KW"/>
</dbReference>
<dbReference type="OrthoDB" id="269822at2759"/>
<dbReference type="Pfam" id="PF00388">
    <property type="entry name" value="PI-PLC-X"/>
    <property type="match status" value="1"/>
</dbReference>
<dbReference type="PROSITE" id="PS50004">
    <property type="entry name" value="C2"/>
    <property type="match status" value="1"/>
</dbReference>
<dbReference type="InterPro" id="IPR001192">
    <property type="entry name" value="PI-PLC_fam"/>
</dbReference>
<dbReference type="SUPFAM" id="SSF49562">
    <property type="entry name" value="C2 domain (Calcium/lipid-binding domain, CaLB)"/>
    <property type="match status" value="1"/>
</dbReference>
<sequence>MLIVIFNWQASRLWRFQNYTGTEDTATSMSAFSFVLICLADLHLWLRSLVNGLISADMAPSAPPRSIKQVFAQYSDGKKFMDASDLARFYQRIQGSENMTEESTALLISRFYQISQKDPSLNYDCLNIHEFFDFLATPELNSLMQTSEQPTHDMTAPLSNYLIYSSHNSYLTGNQLTSRSGTEMIEKALQDGCRVVELDCWERNGQIVVLHGHTVTEPVGFEDCLRAIKRNAFVRSEYPVIITLENHLSLDLQVEAARILKDILGDSLYLPSPEERPPRVFASPDALKCKIIISDSPPKAPLSQQVAAANTEASADNGERNRAYLRAQEDDDEDTAVVLESDMFDSSNASEEMQVDFSEDLQQLIYISSLKLGQITVESARGLPTPGEHCIMVNLSEPQVKKLMKEDAESLIRYTQRNLGRMYPFGLRFDSSNANPYQAWANGFQMAAINYQAHDRPCWITRALFEANGKCGYVSKPPILLQHLEPHSAEITPKLSLKIRVLMAFKDDDAHELGRDHDLYVKIAIDGHPLDKANEKTNTIHNGKELIWEDQLFHFSLRVPEIAILRLEVWDDDTFNRDDFVGQSCISIDEMKEGIRITSLQSREGEVLHPNVKLLCWVEKELWSNGARQ</sequence>
<dbReference type="GO" id="GO:0004435">
    <property type="term" value="F:phosphatidylinositol-4,5-bisphosphate phospholipase C activity"/>
    <property type="evidence" value="ECO:0007669"/>
    <property type="project" value="UniProtKB-EC"/>
</dbReference>
<dbReference type="InterPro" id="IPR000008">
    <property type="entry name" value="C2_dom"/>
</dbReference>
<evidence type="ECO:0000256" key="6">
    <source>
        <dbReference type="ARBA" id="ARBA00023098"/>
    </source>
</evidence>
<dbReference type="SMART" id="SM00149">
    <property type="entry name" value="PLCYc"/>
    <property type="match status" value="1"/>
</dbReference>
<proteinExistence type="predicted"/>
<dbReference type="PROSITE" id="PS50007">
    <property type="entry name" value="PIPLC_X_DOMAIN"/>
    <property type="match status" value="1"/>
</dbReference>
<dbReference type="CDD" id="cd00275">
    <property type="entry name" value="C2_PLC_like"/>
    <property type="match status" value="1"/>
</dbReference>
<dbReference type="EMBL" id="CM035442">
    <property type="protein sequence ID" value="KAH7279917.1"/>
    <property type="molecule type" value="Genomic_DNA"/>
</dbReference>
<evidence type="ECO:0000256" key="1">
    <source>
        <dbReference type="ARBA" id="ARBA00001195"/>
    </source>
</evidence>
<feature type="domain" description="C2" evidence="9">
    <location>
        <begin position="476"/>
        <end position="602"/>
    </location>
</feature>
<dbReference type="PROSITE" id="PS50008">
    <property type="entry name" value="PIPLC_Y_DOMAIN"/>
    <property type="match status" value="1"/>
</dbReference>
<dbReference type="GO" id="GO:0048015">
    <property type="term" value="P:phosphatidylinositol-mediated signaling"/>
    <property type="evidence" value="ECO:0007669"/>
    <property type="project" value="TreeGrafter"/>
</dbReference>
<keyword evidence="4 8" id="KW-0378">Hydrolase</keyword>
<gene>
    <name evidence="11" type="ORF">KP509_37G043500</name>
</gene>
<keyword evidence="5 8" id="KW-0442">Lipid degradation</keyword>
<dbReference type="InterPro" id="IPR035892">
    <property type="entry name" value="C2_domain_sf"/>
</dbReference>
<dbReference type="SUPFAM" id="SSF51695">
    <property type="entry name" value="PLC-like phosphodiesterases"/>
    <property type="match status" value="1"/>
</dbReference>
<dbReference type="PANTHER" id="PTHR10336">
    <property type="entry name" value="PHOSPHOINOSITIDE-SPECIFIC PHOSPHOLIPASE C FAMILY PROTEIN"/>
    <property type="match status" value="1"/>
</dbReference>
<keyword evidence="6 8" id="KW-0443">Lipid metabolism</keyword>
<dbReference type="PRINTS" id="PR00390">
    <property type="entry name" value="PHPHLIPASEC"/>
</dbReference>
<dbReference type="InterPro" id="IPR000909">
    <property type="entry name" value="PLipase_C_PInositol-sp_X_dom"/>
</dbReference>